<comment type="caution">
    <text evidence="1">Lacks conserved residue(s) required for the propagation of feature annotation.</text>
</comment>
<dbReference type="GO" id="GO:0009897">
    <property type="term" value="C:external side of plasma membrane"/>
    <property type="evidence" value="ECO:0007669"/>
    <property type="project" value="TreeGrafter"/>
</dbReference>
<evidence type="ECO:0000259" key="4">
    <source>
        <dbReference type="PROSITE" id="PS50050"/>
    </source>
</evidence>
<feature type="domain" description="TNFR-Cys" evidence="4">
    <location>
        <begin position="65"/>
        <end position="106"/>
    </location>
</feature>
<dbReference type="GO" id="GO:0006915">
    <property type="term" value="P:apoptotic process"/>
    <property type="evidence" value="ECO:0007669"/>
    <property type="project" value="InterPro"/>
</dbReference>
<dbReference type="GO" id="GO:0004888">
    <property type="term" value="F:transmembrane signaling receptor activity"/>
    <property type="evidence" value="ECO:0007669"/>
    <property type="project" value="InterPro"/>
</dbReference>
<dbReference type="PROSITE" id="PS50050">
    <property type="entry name" value="TNFR_NGFR_2"/>
    <property type="match status" value="1"/>
</dbReference>
<dbReference type="Proteomes" id="UP001460270">
    <property type="component" value="Unassembled WGS sequence"/>
</dbReference>
<feature type="signal peptide" evidence="3">
    <location>
        <begin position="1"/>
        <end position="23"/>
    </location>
</feature>
<dbReference type="PRINTS" id="PR01680">
    <property type="entry name" value="TNFACTORR6"/>
</dbReference>
<reference evidence="6" key="1">
    <citation type="submission" date="2024-04" db="EMBL/GenBank/DDBJ databases">
        <title>Salinicola lusitanus LLJ914,a marine bacterium isolated from the Okinawa Trough.</title>
        <authorList>
            <person name="Li J."/>
        </authorList>
    </citation>
    <scope>NUCLEOTIDE SEQUENCE [LARGE SCALE GENOMIC DNA]</scope>
</reference>
<evidence type="ECO:0000313" key="6">
    <source>
        <dbReference type="Proteomes" id="UP001460270"/>
    </source>
</evidence>
<evidence type="ECO:0000256" key="1">
    <source>
        <dbReference type="PROSITE-ProRule" id="PRU00206"/>
    </source>
</evidence>
<dbReference type="GO" id="GO:0006955">
    <property type="term" value="P:immune response"/>
    <property type="evidence" value="ECO:0007669"/>
    <property type="project" value="InterPro"/>
</dbReference>
<keyword evidence="3" id="KW-0732">Signal</keyword>
<dbReference type="PROSITE" id="PS00652">
    <property type="entry name" value="TNFR_NGFR_1"/>
    <property type="match status" value="1"/>
</dbReference>
<dbReference type="EMBL" id="JBBPFD010000019">
    <property type="protein sequence ID" value="KAK7886906.1"/>
    <property type="molecule type" value="Genomic_DNA"/>
</dbReference>
<dbReference type="GO" id="GO:0035631">
    <property type="term" value="C:CD40 receptor complex"/>
    <property type="evidence" value="ECO:0007669"/>
    <property type="project" value="TreeGrafter"/>
</dbReference>
<name>A0AAW0MXT0_9GOBI</name>
<evidence type="ECO:0000256" key="3">
    <source>
        <dbReference type="SAM" id="SignalP"/>
    </source>
</evidence>
<organism evidence="5 6">
    <name type="scientific">Mugilogobius chulae</name>
    <name type="common">yellowstripe goby</name>
    <dbReference type="NCBI Taxonomy" id="88201"/>
    <lineage>
        <taxon>Eukaryota</taxon>
        <taxon>Metazoa</taxon>
        <taxon>Chordata</taxon>
        <taxon>Craniata</taxon>
        <taxon>Vertebrata</taxon>
        <taxon>Euteleostomi</taxon>
        <taxon>Actinopterygii</taxon>
        <taxon>Neopterygii</taxon>
        <taxon>Teleostei</taxon>
        <taxon>Neoteleostei</taxon>
        <taxon>Acanthomorphata</taxon>
        <taxon>Gobiaria</taxon>
        <taxon>Gobiiformes</taxon>
        <taxon>Gobioidei</taxon>
        <taxon>Gobiidae</taxon>
        <taxon>Gobionellinae</taxon>
        <taxon>Mugilogobius</taxon>
    </lineage>
</organism>
<dbReference type="PANTHER" id="PTHR46875:SF1">
    <property type="entry name" value="TUMOR NECROSIS FACTOR RECEPTOR SUPERFAMILY MEMBER 5"/>
    <property type="match status" value="1"/>
</dbReference>
<dbReference type="InterPro" id="IPR052135">
    <property type="entry name" value="TNFRSF5"/>
</dbReference>
<dbReference type="SUPFAM" id="SSF57586">
    <property type="entry name" value="TNF receptor-like"/>
    <property type="match status" value="1"/>
</dbReference>
<feature type="repeat" description="TNFR-Cys" evidence="1">
    <location>
        <begin position="65"/>
        <end position="106"/>
    </location>
</feature>
<dbReference type="AlphaFoldDB" id="A0AAW0MXT0"/>
<dbReference type="InterPro" id="IPR001368">
    <property type="entry name" value="TNFR/NGFR_Cys_rich_reg"/>
</dbReference>
<dbReference type="SMART" id="SM00208">
    <property type="entry name" value="TNFR"/>
    <property type="match status" value="2"/>
</dbReference>
<dbReference type="PANTHER" id="PTHR46875">
    <property type="entry name" value="TUMOR NECROSIS FACTOR RECEPTOR SUPERFAMILY MEMBER 5"/>
    <property type="match status" value="1"/>
</dbReference>
<gene>
    <name evidence="5" type="ORF">WMY93_026527</name>
</gene>
<dbReference type="Gene3D" id="2.10.50.10">
    <property type="entry name" value="Tumor Necrosis Factor Receptor, subunit A, domain 2"/>
    <property type="match status" value="1"/>
</dbReference>
<sequence length="293" mass="32831">MGHSCFTTLTLLFLLSFIHTGLSLSCRQTEYPWPNDNPQNCCSKCPPGQYMRSRDKTTCAIDCRNCTGKRYTDSYNVNTCKICDDCSSAENMELVWSCNRTHNTVCRCKAGFTCANEACDSCVELPATTAAPTTTTTTTSTTAHITENQLRWFRRLLRKPQNLTGESVSEGGSPTLLFPPRFVFNREVRHTPPAPAKPIQDTAWFLIIISLLVLGIALVIVTKIKPLLSWFSQNKNYCLVVKPLSEPVTVVHVQEEKEEQQEEEDSVMVLDEACTPVQEMCGQCDLLKTETKP</sequence>
<dbReference type="CDD" id="cd00185">
    <property type="entry name" value="TNFRSF"/>
    <property type="match status" value="1"/>
</dbReference>
<protein>
    <recommendedName>
        <fullName evidence="4">TNFR-Cys domain-containing protein</fullName>
    </recommendedName>
</protein>
<evidence type="ECO:0000313" key="5">
    <source>
        <dbReference type="EMBL" id="KAK7886906.1"/>
    </source>
</evidence>
<feature type="transmembrane region" description="Helical" evidence="2">
    <location>
        <begin position="203"/>
        <end position="221"/>
    </location>
</feature>
<keyword evidence="6" id="KW-1185">Reference proteome</keyword>
<keyword evidence="2" id="KW-1133">Transmembrane helix</keyword>
<dbReference type="GO" id="GO:0002768">
    <property type="term" value="P:immune response-regulating cell surface receptor signaling pathway"/>
    <property type="evidence" value="ECO:0007669"/>
    <property type="project" value="TreeGrafter"/>
</dbReference>
<comment type="caution">
    <text evidence="5">The sequence shown here is derived from an EMBL/GenBank/DDBJ whole genome shotgun (WGS) entry which is preliminary data.</text>
</comment>
<keyword evidence="2" id="KW-0472">Membrane</keyword>
<accession>A0AAW0MXT0</accession>
<dbReference type="InterPro" id="IPR008063">
    <property type="entry name" value="Fas_rcpt"/>
</dbReference>
<evidence type="ECO:0000256" key="2">
    <source>
        <dbReference type="SAM" id="Phobius"/>
    </source>
</evidence>
<feature type="chain" id="PRO_5043329007" description="TNFR-Cys domain-containing protein" evidence="3">
    <location>
        <begin position="24"/>
        <end position="293"/>
    </location>
</feature>
<keyword evidence="2" id="KW-0812">Transmembrane</keyword>
<proteinExistence type="predicted"/>